<evidence type="ECO:0000313" key="1">
    <source>
        <dbReference type="EMBL" id="KAK1930744.1"/>
    </source>
</evidence>
<protein>
    <submittedName>
        <fullName evidence="1">Uncharacterized protein</fullName>
    </submittedName>
</protein>
<dbReference type="EMBL" id="JASMQC010000037">
    <property type="protein sequence ID" value="KAK1930744.1"/>
    <property type="molecule type" value="Genomic_DNA"/>
</dbReference>
<accession>A0AAD9LCV9</accession>
<comment type="caution">
    <text evidence="1">The sequence shown here is derived from an EMBL/GenBank/DDBJ whole genome shotgun (WGS) entry which is preliminary data.</text>
</comment>
<evidence type="ECO:0000313" key="2">
    <source>
        <dbReference type="Proteomes" id="UP001259832"/>
    </source>
</evidence>
<organism evidence="1 2">
    <name type="scientific">Phytophthora citrophthora</name>
    <dbReference type="NCBI Taxonomy" id="4793"/>
    <lineage>
        <taxon>Eukaryota</taxon>
        <taxon>Sar</taxon>
        <taxon>Stramenopiles</taxon>
        <taxon>Oomycota</taxon>
        <taxon>Peronosporomycetes</taxon>
        <taxon>Peronosporales</taxon>
        <taxon>Peronosporaceae</taxon>
        <taxon>Phytophthora</taxon>
    </lineage>
</organism>
<name>A0AAD9LCV9_9STRA</name>
<proteinExistence type="predicted"/>
<keyword evidence="2" id="KW-1185">Reference proteome</keyword>
<dbReference type="Proteomes" id="UP001259832">
    <property type="component" value="Unassembled WGS sequence"/>
</dbReference>
<sequence length="107" mass="12013">MIRHRKEEVLTTVPEPVRYSVEVMFYNLIVESVQVNLAITDIDPKTPGSRHPDSLLYIKNKQSANTVVTNVALASTGGFFGDWVLPPRHAISTVEILDKKFCYPSPN</sequence>
<dbReference type="AlphaFoldDB" id="A0AAD9LCV9"/>
<gene>
    <name evidence="1" type="ORF">P3T76_013701</name>
</gene>
<reference evidence="1" key="1">
    <citation type="submission" date="2023-08" db="EMBL/GenBank/DDBJ databases">
        <title>Reference Genome Resource for the Citrus Pathogen Phytophthora citrophthora.</title>
        <authorList>
            <person name="Moller H."/>
            <person name="Coetzee B."/>
            <person name="Rose L.J."/>
            <person name="Van Niekerk J.M."/>
        </authorList>
    </citation>
    <scope>NUCLEOTIDE SEQUENCE</scope>
    <source>
        <strain evidence="1">STE-U-9442</strain>
    </source>
</reference>